<evidence type="ECO:0000313" key="3">
    <source>
        <dbReference type="Proteomes" id="UP000504636"/>
    </source>
</evidence>
<evidence type="ECO:0000256" key="1">
    <source>
        <dbReference type="SAM" id="MobiDB-lite"/>
    </source>
</evidence>
<dbReference type="EMBL" id="MU003697">
    <property type="protein sequence ID" value="KAF2812764.1"/>
    <property type="molecule type" value="Genomic_DNA"/>
</dbReference>
<feature type="region of interest" description="Disordered" evidence="1">
    <location>
        <begin position="130"/>
        <end position="230"/>
    </location>
</feature>
<name>A0A6A6YXP0_9PEZI</name>
<reference evidence="4" key="2">
    <citation type="submission" date="2020-04" db="EMBL/GenBank/DDBJ databases">
        <authorList>
            <consortium name="NCBI Genome Project"/>
        </authorList>
    </citation>
    <scope>NUCLEOTIDE SEQUENCE</scope>
    <source>
        <strain evidence="4">CBS 304.34</strain>
    </source>
</reference>
<protein>
    <submittedName>
        <fullName evidence="2 4">Uncharacterized protein</fullName>
    </submittedName>
</protein>
<feature type="compositionally biased region" description="Basic and acidic residues" evidence="1">
    <location>
        <begin position="217"/>
        <end position="230"/>
    </location>
</feature>
<dbReference type="RefSeq" id="XP_033579728.1">
    <property type="nucleotide sequence ID" value="XM_033727248.1"/>
</dbReference>
<sequence length="764" mass="84932">MRKSDRCSHELAGGTTSEGLHHGAGRLKWRSAKFWFIGAMPDWECDMSHSQSGIARIAAAQQHTFPCYSTYRINALMMGIGHRLFDFKGDDAQYTDYLEQHLVTLLRYFFGFPYQLRQSVIPPHQPTSLPHQCISLPPPHHQPTSLPYQLRSPPHQPNSLPHQPPPPHQPTSLPYQPPPPHQPTSLPYQPHSPSHQPQLQSPSNATWFQYTPPTKQPKRDHEDQRGRKTRRETELDIFIKEIANWQAKWERLGFDSFAPNLVIATLVNGCREASLTFLVTRHDGDTRPTVSTASTGGPPDDEKELTLRRLEGYVDATSWVGENGELHTQFGRCTDLILATVGRVLEFYNFPKDRIDSVMTKRFGKHKSDYFYRLRLGAGWAVRNATDLMETGGWDNDIWEALLIRPWTSFLCKITPKSIQIPVQEIEETASREHEGPHAEDSDVDAPTPNQQQNGIAPPNSPPRGNCSGVTESAAPAGGSPIMHRNGNTRNEDDQPSRSQPYATPLNREIGDMSHGDVPQQGKAHVPNAMPQFEIESCQKGHKENPRLAGQITLHNQSLRRQQPANSNSTQQTLQMLPNDLGSAIIGQDGLNADVHGPQSSSAYGADGMRQCAQADVGGQICLTGQAVGDTIPFAFQQTGGQISADVPYTQTAHEQGQLASFGPPQQTLPVRQDNLPMDLFDSHGCLPMDLFNSHGCLPMDLFDSHGCQPMDLFDSHGCQPMDYSDSRGCLPMDYVDSHGCQPMDYSDSRGSLPMDYSDSRGCL</sequence>
<gene>
    <name evidence="2 4" type="ORF">BDZ99DRAFT_559138</name>
</gene>
<dbReference type="AlphaFoldDB" id="A0A6A6YXP0"/>
<feature type="compositionally biased region" description="Pro residues" evidence="1">
    <location>
        <begin position="162"/>
        <end position="182"/>
    </location>
</feature>
<keyword evidence="3" id="KW-1185">Reference proteome</keyword>
<dbReference type="GeneID" id="54468141"/>
<feature type="compositionally biased region" description="Basic and acidic residues" evidence="1">
    <location>
        <begin position="429"/>
        <end position="441"/>
    </location>
</feature>
<feature type="compositionally biased region" description="Low complexity" evidence="1">
    <location>
        <begin position="183"/>
        <end position="203"/>
    </location>
</feature>
<proteinExistence type="predicted"/>
<accession>A0A6A6YXP0</accession>
<feature type="compositionally biased region" description="Polar residues" evidence="1">
    <location>
        <begin position="204"/>
        <end position="213"/>
    </location>
</feature>
<reference evidence="4" key="3">
    <citation type="submission" date="2025-04" db="UniProtKB">
        <authorList>
            <consortium name="RefSeq"/>
        </authorList>
    </citation>
    <scope>IDENTIFICATION</scope>
    <source>
        <strain evidence="4">CBS 304.34</strain>
    </source>
</reference>
<feature type="region of interest" description="Disordered" evidence="1">
    <location>
        <begin position="428"/>
        <end position="525"/>
    </location>
</feature>
<dbReference type="Proteomes" id="UP000504636">
    <property type="component" value="Unplaced"/>
</dbReference>
<organism evidence="2">
    <name type="scientific">Mytilinidion resinicola</name>
    <dbReference type="NCBI Taxonomy" id="574789"/>
    <lineage>
        <taxon>Eukaryota</taxon>
        <taxon>Fungi</taxon>
        <taxon>Dikarya</taxon>
        <taxon>Ascomycota</taxon>
        <taxon>Pezizomycotina</taxon>
        <taxon>Dothideomycetes</taxon>
        <taxon>Pleosporomycetidae</taxon>
        <taxon>Mytilinidiales</taxon>
        <taxon>Mytilinidiaceae</taxon>
        <taxon>Mytilinidion</taxon>
    </lineage>
</organism>
<evidence type="ECO:0000313" key="4">
    <source>
        <dbReference type="RefSeq" id="XP_033579728.1"/>
    </source>
</evidence>
<reference evidence="2 4" key="1">
    <citation type="journal article" date="2020" name="Stud. Mycol.">
        <title>101 Dothideomycetes genomes: a test case for predicting lifestyles and emergence of pathogens.</title>
        <authorList>
            <person name="Haridas S."/>
            <person name="Albert R."/>
            <person name="Binder M."/>
            <person name="Bloem J."/>
            <person name="Labutti K."/>
            <person name="Salamov A."/>
            <person name="Andreopoulos B."/>
            <person name="Baker S."/>
            <person name="Barry K."/>
            <person name="Bills G."/>
            <person name="Bluhm B."/>
            <person name="Cannon C."/>
            <person name="Castanera R."/>
            <person name="Culley D."/>
            <person name="Daum C."/>
            <person name="Ezra D."/>
            <person name="Gonzalez J."/>
            <person name="Henrissat B."/>
            <person name="Kuo A."/>
            <person name="Liang C."/>
            <person name="Lipzen A."/>
            <person name="Lutzoni F."/>
            <person name="Magnuson J."/>
            <person name="Mondo S."/>
            <person name="Nolan M."/>
            <person name="Ohm R."/>
            <person name="Pangilinan J."/>
            <person name="Park H.-J."/>
            <person name="Ramirez L."/>
            <person name="Alfaro M."/>
            <person name="Sun H."/>
            <person name="Tritt A."/>
            <person name="Yoshinaga Y."/>
            <person name="Zwiers L.-H."/>
            <person name="Turgeon B."/>
            <person name="Goodwin S."/>
            <person name="Spatafora J."/>
            <person name="Crous P."/>
            <person name="Grigoriev I."/>
        </authorList>
    </citation>
    <scope>NUCLEOTIDE SEQUENCE</scope>
    <source>
        <strain evidence="2 4">CBS 304.34</strain>
    </source>
</reference>
<evidence type="ECO:0000313" key="2">
    <source>
        <dbReference type="EMBL" id="KAF2812764.1"/>
    </source>
</evidence>